<dbReference type="InterPro" id="IPR011098">
    <property type="entry name" value="G5_dom"/>
</dbReference>
<dbReference type="EMBL" id="AJWZ01011265">
    <property type="protein sequence ID" value="EKC45846.1"/>
    <property type="molecule type" value="Genomic_DNA"/>
</dbReference>
<sequence length="507" mass="56551">MHISKKIILIILLLFNFNLFLGAKTFNATPQKVYRVYLGGQSLGVIKSKKSLEQHIDKEQEALKKMYNVDKIYAPDNLHIQKEITYNEKIYTTEQIYEKIKDKSYFTVRGYAITIKATKDTTSTVEKKANKTQTIYVLDKSVFTKAVDKTVRSFVSSEDYKKYESNKKQTINGTGKIVEKIYIENEIKIKKQNISVNQTIYLDTDDLAKYLLFGTTESQAEYTVKAGDTISSVAYNNKMSSDEFLLMNPEFKNENALLYAGQNVKIGILNPQFNIVQEDEQVSLEEQKYSTETRYDNSKNVGYQQVEQAGVNGVNKVTQKIRKINGETTNIVTTNTEQIKPVTNEIVIKGGKQSNYTYSGGRYGTVIATKGQWGWPASCSSVSSGFGYRWGTLHDGTDIAGCGYGSNIFAAEGGTVVESKKKPGRYPGGYGDNGEYIIIDHHNGFYTIYAHICPGCRYVSAGDNVSKGQVIGGMGHTGAATGTHLHFGLWSGYPYRGGRALNAMSVY</sequence>
<proteinExistence type="predicted"/>
<reference evidence="4" key="1">
    <citation type="journal article" date="2013" name="Environ. Microbiol.">
        <title>Microbiota from the distal guts of lean and obese adolescents exhibit partial functional redundancy besides clear differences in community structure.</title>
        <authorList>
            <person name="Ferrer M."/>
            <person name="Ruiz A."/>
            <person name="Lanza F."/>
            <person name="Haange S.B."/>
            <person name="Oberbach A."/>
            <person name="Till H."/>
            <person name="Bargiela R."/>
            <person name="Campoy C."/>
            <person name="Segura M.T."/>
            <person name="Richter M."/>
            <person name="von Bergen M."/>
            <person name="Seifert J."/>
            <person name="Suarez A."/>
        </authorList>
    </citation>
    <scope>NUCLEOTIDE SEQUENCE</scope>
</reference>
<dbReference type="PANTHER" id="PTHR21666:SF270">
    <property type="entry name" value="MUREIN HYDROLASE ACTIVATOR ENVC"/>
    <property type="match status" value="1"/>
</dbReference>
<dbReference type="CDD" id="cd12797">
    <property type="entry name" value="M23_peptidase"/>
    <property type="match status" value="1"/>
</dbReference>
<dbReference type="SUPFAM" id="SSF54106">
    <property type="entry name" value="LysM domain"/>
    <property type="match status" value="1"/>
</dbReference>
<dbReference type="SMART" id="SM00257">
    <property type="entry name" value="LysM"/>
    <property type="match status" value="1"/>
</dbReference>
<dbReference type="SUPFAM" id="SSF51261">
    <property type="entry name" value="Duplicated hybrid motif"/>
    <property type="match status" value="1"/>
</dbReference>
<evidence type="ECO:0000259" key="3">
    <source>
        <dbReference type="PROSITE" id="PS51782"/>
    </source>
</evidence>
<dbReference type="AlphaFoldDB" id="K1SEI6"/>
<dbReference type="InterPro" id="IPR016047">
    <property type="entry name" value="M23ase_b-sheet_dom"/>
</dbReference>
<evidence type="ECO:0000313" key="4">
    <source>
        <dbReference type="EMBL" id="EKC45846.1"/>
    </source>
</evidence>
<dbReference type="InterPro" id="IPR018392">
    <property type="entry name" value="LysM"/>
</dbReference>
<protein>
    <submittedName>
        <fullName evidence="4">Secreted protein containing Peptidase M23 domain protein</fullName>
    </submittedName>
</protein>
<dbReference type="Pfam" id="PF01551">
    <property type="entry name" value="Peptidase_M23"/>
    <property type="match status" value="1"/>
</dbReference>
<dbReference type="GO" id="GO:0004222">
    <property type="term" value="F:metalloendopeptidase activity"/>
    <property type="evidence" value="ECO:0007669"/>
    <property type="project" value="TreeGrafter"/>
</dbReference>
<dbReference type="PROSITE" id="PS51782">
    <property type="entry name" value="LYSM"/>
    <property type="match status" value="1"/>
</dbReference>
<name>K1SEI6_9ZZZZ</name>
<keyword evidence="1" id="KW-0732">Signal</keyword>
<dbReference type="CDD" id="cd00118">
    <property type="entry name" value="LysM"/>
    <property type="match status" value="1"/>
</dbReference>
<dbReference type="Gene3D" id="2.70.70.10">
    <property type="entry name" value="Glucose Permease (Domain IIA)"/>
    <property type="match status" value="1"/>
</dbReference>
<dbReference type="Pfam" id="PF07501">
    <property type="entry name" value="G5"/>
    <property type="match status" value="1"/>
</dbReference>
<dbReference type="InterPro" id="IPR050570">
    <property type="entry name" value="Cell_wall_metabolism_enzyme"/>
</dbReference>
<dbReference type="InterPro" id="IPR011055">
    <property type="entry name" value="Dup_hybrid_motif"/>
</dbReference>
<organism evidence="4">
    <name type="scientific">human gut metagenome</name>
    <dbReference type="NCBI Taxonomy" id="408170"/>
    <lineage>
        <taxon>unclassified sequences</taxon>
        <taxon>metagenomes</taxon>
        <taxon>organismal metagenomes</taxon>
    </lineage>
</organism>
<dbReference type="SMART" id="SM01208">
    <property type="entry name" value="G5"/>
    <property type="match status" value="1"/>
</dbReference>
<evidence type="ECO:0000256" key="1">
    <source>
        <dbReference type="ARBA" id="ARBA00022729"/>
    </source>
</evidence>
<accession>K1SEI6</accession>
<feature type="domain" description="LysM" evidence="3">
    <location>
        <begin position="220"/>
        <end position="266"/>
    </location>
</feature>
<dbReference type="Gene3D" id="3.10.350.10">
    <property type="entry name" value="LysM domain"/>
    <property type="match status" value="1"/>
</dbReference>
<dbReference type="Gene3D" id="2.20.230.10">
    <property type="entry name" value="Resuscitation-promoting factor rpfb"/>
    <property type="match status" value="1"/>
</dbReference>
<gene>
    <name evidence="4" type="ORF">OBE_16637</name>
</gene>
<feature type="domain" description="G5" evidence="2">
    <location>
        <begin position="273"/>
        <end position="353"/>
    </location>
</feature>
<dbReference type="Pfam" id="PF01476">
    <property type="entry name" value="LysM"/>
    <property type="match status" value="1"/>
</dbReference>
<dbReference type="InterPro" id="IPR036779">
    <property type="entry name" value="LysM_dom_sf"/>
</dbReference>
<evidence type="ECO:0000259" key="2">
    <source>
        <dbReference type="PROSITE" id="PS51109"/>
    </source>
</evidence>
<comment type="caution">
    <text evidence="4">The sequence shown here is derived from an EMBL/GenBank/DDBJ whole genome shotgun (WGS) entry which is preliminary data.</text>
</comment>
<dbReference type="PANTHER" id="PTHR21666">
    <property type="entry name" value="PEPTIDASE-RELATED"/>
    <property type="match status" value="1"/>
</dbReference>
<dbReference type="PROSITE" id="PS51109">
    <property type="entry name" value="G5"/>
    <property type="match status" value="1"/>
</dbReference>